<feature type="compositionally biased region" description="Low complexity" evidence="2">
    <location>
        <begin position="162"/>
        <end position="182"/>
    </location>
</feature>
<accession>A0A9W9ZG23</accession>
<feature type="compositionally biased region" description="Polar residues" evidence="2">
    <location>
        <begin position="218"/>
        <end position="245"/>
    </location>
</feature>
<sequence>MSEEDNTSNGSKNSIPLPECPKDSVEVINSSGESTEGTSSGDPSTTELEQTSDALNQPESARVSKLRAKWEETANKCCAEFASALPGGSPEPGYAGQRQDNHAGDPSKAPTMQENQEKPSQTDPQQGLHGPCQESHPPAPVEHVPQEQLQGSHLEGTAHQDNFSQGQSQGYQGQQNNQQQGISQEHPLQNVPLEDPDQVTLQEGQPYPPDNVLPGDNFQGTDISNRNASGGSGRQTSQENPGAYRQSTVLQASQQCNAVVFNLYTSLDAEDVKVMTADNRTIQLYQAQHGNKHHWINRQPFHLPDDQKVFLYHYIATFKKNIVKRIFNWVSGTDPYELITEKGFQKLNTGGHQYDIFRFSANKENDQCLVDGYLSFVELLYLDLGGRNDLSQILTECEKVPLGLHWIENADRSTLSKWIEQFTSKSNTWYHAAFICSILGRMIMQLGNYTDIFHYMQSRTADRLLDLLTGCQYGLIPRSSVEMIKSVATHLLRASSQKGWLAFLSYFANLFEVDRLLKIAVTLPMLYSDECFNYLTGFVVQLLRVSLAEVSDRSKICEFVLEGCHSICCLWHLYEELSVHLPDLTNALGDTFSQRFCELISCRTRSQKIDLFQRNYWEMTPIQIRVKLADKFVGALKQQIAHDNLSKEKLVTLRAYTADKDICASECFASFILSLAQNKNEDVIRALVDVLDSERFVATWKAFSCDERSNICSVLLKALFQCQGPVGKTRFREKVVHVLEAEKKICETSALRSDQKMQSVLVGCAIKLLQNVNIKYILDAFVDIDTSSQIMQSCYSSLLRDAVKRSGTSTSGDASLIKQLLHLLDVNGKGNQKDFRSVEFKGARWELLEYLLELAEMPANQNDQNDVEAVLKTMMQMKDVWFVFLRILKPTSKLHSHAKVKIVVWALNSLRALILAHNMRVGYLLDLNETDVTTLATFCSLIDESERKPSEESSESTWKEKISTVWKKAHNFQEKFSKVERSIQFVQKVVKGVAEMKDAPELTKEINKRKKFSEKSINEVLDESYWGSLLLPLVDSAETLGRLRHSVFFYNIARAFLTAENGGVMGNAESDSADHVMQLLSSKGIERLQKACNPLFDRKNDPAIEEVHILLNGITNADDLHKELQFISKYFQRSAVPKAKEKMLANYLKYPLVQKKVQQLVPALEVFGYDNTNCLMIKNSLEEFAIPMHMKQMTLKGLCDSLETETMIKVDSNLDKDLTDVVSILAESRELLSFIEETVSEDMVVLIDVVEEHSDQFVSEATVSHLIDVHRFLKNIVKDKPTDPMAFLHRLKNCYDNLEGKQGMAAKIDECSRNVHSFRALYTNVANRGEMTKEIISNALRGGSYQLGQNDDGSWDVLLAYKRKTNQNAGAGGGKKGSKNSDQDTCYRLSDLQDLRSRALLIVNIDSKHHDGETRSNVHTECSAADLNEFVKQVDQIMEILSIAAVLHNTGHPDYKKFWVKLDSTRKIEEEARTLAQKLQRWKDLLENMQKKYFFLNFFHPDQLWILNDFFTRTPTFVGKETSRKSVIHDLLRFIQPSLPIEALDKLSSFYQNPNKRKTMEGDLCAIGEALNAFFLPLRAPGISKVPLHCLQGAVQPGELFVAVLERGSTQTVHVVMSLFELTTGAYPEPSQVLFCNPGTSWEEIRRLLRRSFEAQRHSRGTTLHCVANVESLPNDMQFDLVAAIKDFQSVANASYLLSLVCRGGPHHHIADQFSSVAHNVTGMTDVKLRAKFKEALPQVFVVTSELPEWEKRKLSLPRQSKEGNRL</sequence>
<feature type="compositionally biased region" description="Polar residues" evidence="2">
    <location>
        <begin position="110"/>
        <end position="125"/>
    </location>
</feature>
<keyword evidence="1" id="KW-0175">Coiled coil</keyword>
<organism evidence="3 4">
    <name type="scientific">Desmophyllum pertusum</name>
    <dbReference type="NCBI Taxonomy" id="174260"/>
    <lineage>
        <taxon>Eukaryota</taxon>
        <taxon>Metazoa</taxon>
        <taxon>Cnidaria</taxon>
        <taxon>Anthozoa</taxon>
        <taxon>Hexacorallia</taxon>
        <taxon>Scleractinia</taxon>
        <taxon>Caryophylliina</taxon>
        <taxon>Caryophylliidae</taxon>
        <taxon>Desmophyllum</taxon>
    </lineage>
</organism>
<feature type="coiled-coil region" evidence="1">
    <location>
        <begin position="1465"/>
        <end position="1492"/>
    </location>
</feature>
<feature type="compositionally biased region" description="Polar residues" evidence="2">
    <location>
        <begin position="48"/>
        <end position="59"/>
    </location>
</feature>
<dbReference type="PANTHER" id="PTHR22605:SF1">
    <property type="entry name" value="RZ-TYPE DOMAIN-CONTAINING PROTEIN"/>
    <property type="match status" value="1"/>
</dbReference>
<dbReference type="EMBL" id="MU826351">
    <property type="protein sequence ID" value="KAJ7381007.1"/>
    <property type="molecule type" value="Genomic_DNA"/>
</dbReference>
<keyword evidence="4" id="KW-1185">Reference proteome</keyword>
<protein>
    <submittedName>
        <fullName evidence="3">Uncharacterized protein</fullName>
    </submittedName>
</protein>
<proteinExistence type="predicted"/>
<feature type="region of interest" description="Disordered" evidence="2">
    <location>
        <begin position="1"/>
        <end position="67"/>
    </location>
</feature>
<evidence type="ECO:0000256" key="2">
    <source>
        <dbReference type="SAM" id="MobiDB-lite"/>
    </source>
</evidence>
<evidence type="ECO:0000256" key="1">
    <source>
        <dbReference type="SAM" id="Coils"/>
    </source>
</evidence>
<name>A0A9W9ZG23_9CNID</name>
<dbReference type="PANTHER" id="PTHR22605">
    <property type="entry name" value="RZ-TYPE DOMAIN-CONTAINING PROTEIN"/>
    <property type="match status" value="1"/>
</dbReference>
<feature type="region of interest" description="Disordered" evidence="2">
    <location>
        <begin position="198"/>
        <end position="245"/>
    </location>
</feature>
<dbReference type="InterPro" id="IPR031248">
    <property type="entry name" value="RNF213"/>
</dbReference>
<comment type="caution">
    <text evidence="3">The sequence shown here is derived from an EMBL/GenBank/DDBJ whole genome shotgun (WGS) entry which is preliminary data.</text>
</comment>
<evidence type="ECO:0000313" key="3">
    <source>
        <dbReference type="EMBL" id="KAJ7381007.1"/>
    </source>
</evidence>
<feature type="compositionally biased region" description="Low complexity" evidence="2">
    <location>
        <begin position="30"/>
        <end position="47"/>
    </location>
</feature>
<gene>
    <name evidence="3" type="ORF">OS493_004602</name>
</gene>
<feature type="region of interest" description="Disordered" evidence="2">
    <location>
        <begin position="82"/>
        <end position="182"/>
    </location>
</feature>
<dbReference type="Proteomes" id="UP001163046">
    <property type="component" value="Unassembled WGS sequence"/>
</dbReference>
<reference evidence="3" key="1">
    <citation type="submission" date="2023-01" db="EMBL/GenBank/DDBJ databases">
        <title>Genome assembly of the deep-sea coral Lophelia pertusa.</title>
        <authorList>
            <person name="Herrera S."/>
            <person name="Cordes E."/>
        </authorList>
    </citation>
    <scope>NUCLEOTIDE SEQUENCE</scope>
    <source>
        <strain evidence="3">USNM1676648</strain>
        <tissue evidence="3">Polyp</tissue>
    </source>
</reference>
<dbReference type="OrthoDB" id="2400221at2759"/>
<evidence type="ECO:0000313" key="4">
    <source>
        <dbReference type="Proteomes" id="UP001163046"/>
    </source>
</evidence>
<dbReference type="GO" id="GO:0016887">
    <property type="term" value="F:ATP hydrolysis activity"/>
    <property type="evidence" value="ECO:0007669"/>
    <property type="project" value="InterPro"/>
</dbReference>
<dbReference type="GO" id="GO:0004842">
    <property type="term" value="F:ubiquitin-protein transferase activity"/>
    <property type="evidence" value="ECO:0007669"/>
    <property type="project" value="InterPro"/>
</dbReference>